<dbReference type="EMBL" id="RDQH01000339">
    <property type="protein sequence ID" value="RXH78758.1"/>
    <property type="molecule type" value="Genomic_DNA"/>
</dbReference>
<feature type="region of interest" description="Disordered" evidence="1">
    <location>
        <begin position="18"/>
        <end position="57"/>
    </location>
</feature>
<sequence length="132" mass="14476">MKQLGKLGYRAQVLNIAQGTERSGSRLEPRRNRGLWVGSNSSVDEFKGWSGSNNGKESLDLVRGERAAVAMLDVREEPKRGRASESSNAGEGDEGEKREGVGDEGEGWEARLEREKSGGDGLRGRWGGFYDF</sequence>
<proteinExistence type="predicted"/>
<keyword evidence="3" id="KW-1185">Reference proteome</keyword>
<dbReference type="Proteomes" id="UP000290289">
    <property type="component" value="Chromosome 13"/>
</dbReference>
<organism evidence="2 3">
    <name type="scientific">Malus domestica</name>
    <name type="common">Apple</name>
    <name type="synonym">Pyrus malus</name>
    <dbReference type="NCBI Taxonomy" id="3750"/>
    <lineage>
        <taxon>Eukaryota</taxon>
        <taxon>Viridiplantae</taxon>
        <taxon>Streptophyta</taxon>
        <taxon>Embryophyta</taxon>
        <taxon>Tracheophyta</taxon>
        <taxon>Spermatophyta</taxon>
        <taxon>Magnoliopsida</taxon>
        <taxon>eudicotyledons</taxon>
        <taxon>Gunneridae</taxon>
        <taxon>Pentapetalae</taxon>
        <taxon>rosids</taxon>
        <taxon>fabids</taxon>
        <taxon>Rosales</taxon>
        <taxon>Rosaceae</taxon>
        <taxon>Amygdaloideae</taxon>
        <taxon>Maleae</taxon>
        <taxon>Malus</taxon>
    </lineage>
</organism>
<dbReference type="AlphaFoldDB" id="A0A498I4U2"/>
<name>A0A498I4U2_MALDO</name>
<evidence type="ECO:0000313" key="2">
    <source>
        <dbReference type="EMBL" id="RXH78758.1"/>
    </source>
</evidence>
<feature type="compositionally biased region" description="Basic and acidic residues" evidence="1">
    <location>
        <begin position="108"/>
        <end position="118"/>
    </location>
</feature>
<evidence type="ECO:0000313" key="3">
    <source>
        <dbReference type="Proteomes" id="UP000290289"/>
    </source>
</evidence>
<gene>
    <name evidence="2" type="ORF">DVH24_002276</name>
</gene>
<reference evidence="2 3" key="1">
    <citation type="submission" date="2018-10" db="EMBL/GenBank/DDBJ databases">
        <title>A high-quality apple genome assembly.</title>
        <authorList>
            <person name="Hu J."/>
        </authorList>
    </citation>
    <scope>NUCLEOTIDE SEQUENCE [LARGE SCALE GENOMIC DNA]</scope>
    <source>
        <strain evidence="3">cv. HFTH1</strain>
        <tissue evidence="2">Young leaf</tissue>
    </source>
</reference>
<feature type="compositionally biased region" description="Gly residues" evidence="1">
    <location>
        <begin position="119"/>
        <end position="132"/>
    </location>
</feature>
<evidence type="ECO:0000256" key="1">
    <source>
        <dbReference type="SAM" id="MobiDB-lite"/>
    </source>
</evidence>
<accession>A0A498I4U2</accession>
<feature type="region of interest" description="Disordered" evidence="1">
    <location>
        <begin position="72"/>
        <end position="132"/>
    </location>
</feature>
<comment type="caution">
    <text evidence="2">The sequence shown here is derived from an EMBL/GenBank/DDBJ whole genome shotgun (WGS) entry which is preliminary data.</text>
</comment>
<feature type="compositionally biased region" description="Basic and acidic residues" evidence="1">
    <location>
        <begin position="73"/>
        <end position="83"/>
    </location>
</feature>
<protein>
    <submittedName>
        <fullName evidence="2">Uncharacterized protein</fullName>
    </submittedName>
</protein>